<evidence type="ECO:0000313" key="3">
    <source>
        <dbReference type="Proteomes" id="UP000314294"/>
    </source>
</evidence>
<sequence>MHRNRLLLGAPAHGGAGGEPEDVGLLGGEAGDGELPRVGPHLHRGPPPGVPAVQAESGSELNACRAPGNQVVAM</sequence>
<evidence type="ECO:0000256" key="1">
    <source>
        <dbReference type="SAM" id="MobiDB-lite"/>
    </source>
</evidence>
<comment type="caution">
    <text evidence="2">The sequence shown here is derived from an EMBL/GenBank/DDBJ whole genome shotgun (WGS) entry which is preliminary data.</text>
</comment>
<accession>A0A4Z2FMH7</accession>
<proteinExistence type="predicted"/>
<feature type="compositionally biased region" description="Low complexity" evidence="1">
    <location>
        <begin position="1"/>
        <end position="11"/>
    </location>
</feature>
<name>A0A4Z2FMH7_9TELE</name>
<feature type="region of interest" description="Disordered" evidence="1">
    <location>
        <begin position="1"/>
        <end position="54"/>
    </location>
</feature>
<protein>
    <submittedName>
        <fullName evidence="2">Uncharacterized protein</fullName>
    </submittedName>
</protein>
<evidence type="ECO:0000313" key="2">
    <source>
        <dbReference type="EMBL" id="TNN41973.1"/>
    </source>
</evidence>
<keyword evidence="3" id="KW-1185">Reference proteome</keyword>
<reference evidence="2 3" key="1">
    <citation type="submission" date="2019-03" db="EMBL/GenBank/DDBJ databases">
        <title>First draft genome of Liparis tanakae, snailfish: a comprehensive survey of snailfish specific genes.</title>
        <authorList>
            <person name="Kim W."/>
            <person name="Song I."/>
            <person name="Jeong J.-H."/>
            <person name="Kim D."/>
            <person name="Kim S."/>
            <person name="Ryu S."/>
            <person name="Song J.Y."/>
            <person name="Lee S.K."/>
        </authorList>
    </citation>
    <scope>NUCLEOTIDE SEQUENCE [LARGE SCALE GENOMIC DNA]</scope>
    <source>
        <tissue evidence="2">Muscle</tissue>
    </source>
</reference>
<dbReference type="AlphaFoldDB" id="A0A4Z2FMH7"/>
<dbReference type="EMBL" id="SRLO01001070">
    <property type="protein sequence ID" value="TNN41973.1"/>
    <property type="molecule type" value="Genomic_DNA"/>
</dbReference>
<dbReference type="Proteomes" id="UP000314294">
    <property type="component" value="Unassembled WGS sequence"/>
</dbReference>
<organism evidence="2 3">
    <name type="scientific">Liparis tanakae</name>
    <name type="common">Tanaka's snailfish</name>
    <dbReference type="NCBI Taxonomy" id="230148"/>
    <lineage>
        <taxon>Eukaryota</taxon>
        <taxon>Metazoa</taxon>
        <taxon>Chordata</taxon>
        <taxon>Craniata</taxon>
        <taxon>Vertebrata</taxon>
        <taxon>Euteleostomi</taxon>
        <taxon>Actinopterygii</taxon>
        <taxon>Neopterygii</taxon>
        <taxon>Teleostei</taxon>
        <taxon>Neoteleostei</taxon>
        <taxon>Acanthomorphata</taxon>
        <taxon>Eupercaria</taxon>
        <taxon>Perciformes</taxon>
        <taxon>Cottioidei</taxon>
        <taxon>Cottales</taxon>
        <taxon>Liparidae</taxon>
        <taxon>Liparis</taxon>
    </lineage>
</organism>
<gene>
    <name evidence="2" type="ORF">EYF80_047867</name>
</gene>